<evidence type="ECO:0000259" key="4">
    <source>
        <dbReference type="PROSITE" id="PS50126"/>
    </source>
</evidence>
<dbReference type="SMART" id="SM00316">
    <property type="entry name" value="S1"/>
    <property type="match status" value="1"/>
</dbReference>
<proteinExistence type="inferred from homology"/>
<evidence type="ECO:0000313" key="6">
    <source>
        <dbReference type="Proteomes" id="UP001146793"/>
    </source>
</evidence>
<dbReference type="GO" id="GO:0003743">
    <property type="term" value="F:translation initiation factor activity"/>
    <property type="evidence" value="ECO:0007669"/>
    <property type="project" value="UniProtKB-KW"/>
</dbReference>
<dbReference type="Gene3D" id="3.30.70.1130">
    <property type="entry name" value="EIF_2_alpha"/>
    <property type="match status" value="1"/>
</dbReference>
<comment type="similarity">
    <text evidence="1">Belongs to the eIF-2-alpha family.</text>
</comment>
<evidence type="ECO:0000256" key="2">
    <source>
        <dbReference type="ARBA" id="ARBA00022540"/>
    </source>
</evidence>
<dbReference type="InterPro" id="IPR024054">
    <property type="entry name" value="TIF2_asu_middle_sf"/>
</dbReference>
<dbReference type="Proteomes" id="UP001146793">
    <property type="component" value="Unassembled WGS sequence"/>
</dbReference>
<dbReference type="SUPFAM" id="SSF50249">
    <property type="entry name" value="Nucleic acid-binding proteins"/>
    <property type="match status" value="1"/>
</dbReference>
<dbReference type="Pfam" id="PF07541">
    <property type="entry name" value="EIF_2_alpha"/>
    <property type="match status" value="1"/>
</dbReference>
<dbReference type="PANTHER" id="PTHR10602">
    <property type="entry name" value="EUKARYOTIC TRANSLATION INITIATION FACTOR 2 SUBUNIT 1"/>
    <property type="match status" value="1"/>
</dbReference>
<dbReference type="InterPro" id="IPR012340">
    <property type="entry name" value="NA-bd_OB-fold"/>
</dbReference>
<feature type="domain" description="S1 motif" evidence="4">
    <location>
        <begin position="49"/>
        <end position="120"/>
    </location>
</feature>
<gene>
    <name evidence="5" type="ORF">M0812_27547</name>
</gene>
<name>A0AAV7Y5K8_9EUKA</name>
<dbReference type="PROSITE" id="PS50126">
    <property type="entry name" value="S1"/>
    <property type="match status" value="1"/>
</dbReference>
<accession>A0AAV7Y5K8</accession>
<dbReference type="EMBL" id="JANTQA010000070">
    <property type="protein sequence ID" value="KAJ3425113.1"/>
    <property type="molecule type" value="Genomic_DNA"/>
</dbReference>
<dbReference type="InterPro" id="IPR003029">
    <property type="entry name" value="S1_domain"/>
</dbReference>
<dbReference type="InterPro" id="IPR011488">
    <property type="entry name" value="TIF_2_asu"/>
</dbReference>
<sequence>MTMTMTTNKPNNMMKNQDAFFKKHPIIGKLKEQNRQECRYYEKKYPEEGQYVMFIACRINEHGILGKLPEFNNIEALIAKTEVSSGRTNSYYKFFKPGKYQACLVLKVDEEKGYIDLSRKRAKNPVQLEVFYTFFRKSQIVDLIMKRVANQANKPLKTLYKQIVWPLYRRFIHPFDAFRKFLSDPSILEGCNLGGIKKILEKAIKWKMPLKLIKVEAVFEMTCFNYDGIEAIKKSLAVAEEMGSKEHPVEVFFVSSPVFRVCTTSFDHDYGLKILKQACNQMAQTITKYGGNLQITRHPYVILDPKYNFEKHK</sequence>
<evidence type="ECO:0000313" key="5">
    <source>
        <dbReference type="EMBL" id="KAJ3425113.1"/>
    </source>
</evidence>
<comment type="caution">
    <text evidence="5">The sequence shown here is derived from an EMBL/GenBank/DDBJ whole genome shotgun (WGS) entry which is preliminary data.</text>
</comment>
<organism evidence="5 6">
    <name type="scientific">Anaeramoeba flamelloides</name>
    <dbReference type="NCBI Taxonomy" id="1746091"/>
    <lineage>
        <taxon>Eukaryota</taxon>
        <taxon>Metamonada</taxon>
        <taxon>Anaeramoebidae</taxon>
        <taxon>Anaeramoeba</taxon>
    </lineage>
</organism>
<protein>
    <submittedName>
        <fullName evidence="5">Eukaryotic translation initiation factor 2 subunit</fullName>
    </submittedName>
</protein>
<dbReference type="GO" id="GO:0003723">
    <property type="term" value="F:RNA binding"/>
    <property type="evidence" value="ECO:0007669"/>
    <property type="project" value="InterPro"/>
</dbReference>
<dbReference type="GO" id="GO:0043022">
    <property type="term" value="F:ribosome binding"/>
    <property type="evidence" value="ECO:0007669"/>
    <property type="project" value="TreeGrafter"/>
</dbReference>
<dbReference type="AlphaFoldDB" id="A0AAV7Y5K8"/>
<evidence type="ECO:0000256" key="1">
    <source>
        <dbReference type="ARBA" id="ARBA00007223"/>
    </source>
</evidence>
<dbReference type="InterPro" id="IPR024055">
    <property type="entry name" value="TIF2_asu_C"/>
</dbReference>
<dbReference type="Gene3D" id="1.10.150.190">
    <property type="entry name" value="Translation initiation factor 2, subunit 1, domain 2"/>
    <property type="match status" value="1"/>
</dbReference>
<keyword evidence="2 5" id="KW-0396">Initiation factor</keyword>
<dbReference type="SUPFAM" id="SSF110993">
    <property type="entry name" value="eIF-2-alpha, C-terminal domain"/>
    <property type="match status" value="1"/>
</dbReference>
<dbReference type="PANTHER" id="PTHR10602:SF0">
    <property type="entry name" value="EUKARYOTIC TRANSLATION INITIATION FACTOR 2 SUBUNIT 1"/>
    <property type="match status" value="1"/>
</dbReference>
<dbReference type="SUPFAM" id="SSF116742">
    <property type="entry name" value="eIF2alpha middle domain-like"/>
    <property type="match status" value="1"/>
</dbReference>
<evidence type="ECO:0000256" key="3">
    <source>
        <dbReference type="ARBA" id="ARBA00022917"/>
    </source>
</evidence>
<keyword evidence="3" id="KW-0648">Protein biosynthesis</keyword>
<reference evidence="5" key="1">
    <citation type="submission" date="2022-08" db="EMBL/GenBank/DDBJ databases">
        <title>Novel sulphate-reducing endosymbionts in the free-living metamonad Anaeramoeba.</title>
        <authorList>
            <person name="Jerlstrom-Hultqvist J."/>
            <person name="Cepicka I."/>
            <person name="Gallot-Lavallee L."/>
            <person name="Salas-Leiva D."/>
            <person name="Curtis B.A."/>
            <person name="Zahonova K."/>
            <person name="Pipaliya S."/>
            <person name="Dacks J."/>
            <person name="Roger A.J."/>
        </authorList>
    </citation>
    <scope>NUCLEOTIDE SEQUENCE</scope>
    <source>
        <strain evidence="5">Busselton2</strain>
    </source>
</reference>
<dbReference type="Gene3D" id="2.40.50.140">
    <property type="entry name" value="Nucleic acid-binding proteins"/>
    <property type="match status" value="1"/>
</dbReference>